<organism evidence="1">
    <name type="scientific">marine sediment metagenome</name>
    <dbReference type="NCBI Taxonomy" id="412755"/>
    <lineage>
        <taxon>unclassified sequences</taxon>
        <taxon>metagenomes</taxon>
        <taxon>ecological metagenomes</taxon>
    </lineage>
</organism>
<dbReference type="SUPFAM" id="SSF49899">
    <property type="entry name" value="Concanavalin A-like lectins/glucanases"/>
    <property type="match status" value="1"/>
</dbReference>
<protein>
    <recommendedName>
        <fullName evidence="2">LamG-like jellyroll fold domain-containing protein</fullName>
    </recommendedName>
</protein>
<comment type="caution">
    <text evidence="1">The sequence shown here is derived from an EMBL/GenBank/DDBJ whole genome shotgun (WGS) entry which is preliminary data.</text>
</comment>
<proteinExistence type="predicted"/>
<dbReference type="EMBL" id="LAZR01033565">
    <property type="protein sequence ID" value="KKL47728.1"/>
    <property type="molecule type" value="Genomic_DNA"/>
</dbReference>
<gene>
    <name evidence="1" type="ORF">LCGC14_2332650</name>
</gene>
<dbReference type="InterPro" id="IPR013320">
    <property type="entry name" value="ConA-like_dom_sf"/>
</dbReference>
<dbReference type="Gene3D" id="2.60.120.200">
    <property type="match status" value="1"/>
</dbReference>
<dbReference type="AlphaFoldDB" id="A0A0F9CEA5"/>
<accession>A0A0F9CEA5</accession>
<sequence>MAQHHNELKDAIIILEEFVGVSGSENFVPKDEFGNVIVTGTLIVTEDVTFSGGLETGDTLVTGTLAVCSGADFKADFTVSGTITAPSGIFADTLTVSGVPVMTSAAGVPDPLNLGTINASTSLTISGVPVSTGTGGGASTLQDAYDGGDGTISTAGGKPFELTGTGELTAVTGTFTSGLTVGVSTDIRNESITTGSGIFDELFVGGQPVPPPSLEITANTTLTSTDTYVIVDGPAGDSGGPGFVADGFSMRHGDSSETNMTSATQNDGLADAWTWMGWVRTTQVAGNRGVFKFNIASGNRNSIFINFNGADSGDPFQVEIHQKLGGVNEKIYLWGQGVLNTWTQIAVTWDGSSLLVYQDGIEDTSPTKSVDESVTMDGVDDRFARTG</sequence>
<dbReference type="Pfam" id="PF13385">
    <property type="entry name" value="Laminin_G_3"/>
    <property type="match status" value="1"/>
</dbReference>
<evidence type="ECO:0000313" key="1">
    <source>
        <dbReference type="EMBL" id="KKL47728.1"/>
    </source>
</evidence>
<reference evidence="1" key="1">
    <citation type="journal article" date="2015" name="Nature">
        <title>Complex archaea that bridge the gap between prokaryotes and eukaryotes.</title>
        <authorList>
            <person name="Spang A."/>
            <person name="Saw J.H."/>
            <person name="Jorgensen S.L."/>
            <person name="Zaremba-Niedzwiedzka K."/>
            <person name="Martijn J."/>
            <person name="Lind A.E."/>
            <person name="van Eijk R."/>
            <person name="Schleper C."/>
            <person name="Guy L."/>
            <person name="Ettema T.J."/>
        </authorList>
    </citation>
    <scope>NUCLEOTIDE SEQUENCE</scope>
</reference>
<feature type="non-terminal residue" evidence="1">
    <location>
        <position position="387"/>
    </location>
</feature>
<evidence type="ECO:0008006" key="2">
    <source>
        <dbReference type="Google" id="ProtNLM"/>
    </source>
</evidence>
<name>A0A0F9CEA5_9ZZZZ</name>